<accession>A0AA42PYG3</accession>
<protein>
    <submittedName>
        <fullName evidence="2">Uncharacterized protein</fullName>
    </submittedName>
</protein>
<reference evidence="2" key="1">
    <citation type="submission" date="2022-09" db="EMBL/GenBank/DDBJ databases">
        <title>Intensive care unit water sources are persistently colonized with multi-drug resistant bacteria and are the site of extensive horizontal gene transfer of antibiotic resistance genes.</title>
        <authorList>
            <person name="Diorio-Toth L."/>
        </authorList>
    </citation>
    <scope>NUCLEOTIDE SEQUENCE</scope>
    <source>
        <strain evidence="2">GD03832</strain>
    </source>
</reference>
<feature type="coiled-coil region" evidence="1">
    <location>
        <begin position="110"/>
        <end position="165"/>
    </location>
</feature>
<sequence>MKKTSKPKRTHSVDAIERMRSAALARYDSQAAQSHERVRHVMQAIQQEMAANEGIYPHNKGAVSMAEVARRAEIHPLTFHKPRYLELGKEVKTWLETLKQGAVVGQGRVRKELGTRIQEWKKLYEDLLETHRISETDLQYAEARLKEVLLENEQLRQQLSQQKTLKVVPIRPKKPD</sequence>
<organism evidence="2 3">
    <name type="scientific">Comamonas thiooxydans</name>
    <dbReference type="NCBI Taxonomy" id="363952"/>
    <lineage>
        <taxon>Bacteria</taxon>
        <taxon>Pseudomonadati</taxon>
        <taxon>Pseudomonadota</taxon>
        <taxon>Betaproteobacteria</taxon>
        <taxon>Burkholderiales</taxon>
        <taxon>Comamonadaceae</taxon>
        <taxon>Comamonas</taxon>
    </lineage>
</organism>
<proteinExistence type="predicted"/>
<dbReference type="Proteomes" id="UP001161065">
    <property type="component" value="Unassembled WGS sequence"/>
</dbReference>
<dbReference type="AlphaFoldDB" id="A0AA42PYG3"/>
<dbReference type="RefSeq" id="WP_280007607.1">
    <property type="nucleotide sequence ID" value="NZ_JAOCAU010000025.1"/>
</dbReference>
<name>A0AA42PYG3_9BURK</name>
<comment type="caution">
    <text evidence="2">The sequence shown here is derived from an EMBL/GenBank/DDBJ whole genome shotgun (WGS) entry which is preliminary data.</text>
</comment>
<dbReference type="EMBL" id="JAOCEK010000003">
    <property type="protein sequence ID" value="MDH1333920.1"/>
    <property type="molecule type" value="Genomic_DNA"/>
</dbReference>
<evidence type="ECO:0000256" key="1">
    <source>
        <dbReference type="SAM" id="Coils"/>
    </source>
</evidence>
<evidence type="ECO:0000313" key="3">
    <source>
        <dbReference type="Proteomes" id="UP001161065"/>
    </source>
</evidence>
<gene>
    <name evidence="2" type="ORF">N5D63_07140</name>
</gene>
<keyword evidence="1" id="KW-0175">Coiled coil</keyword>
<evidence type="ECO:0000313" key="2">
    <source>
        <dbReference type="EMBL" id="MDH1333920.1"/>
    </source>
</evidence>